<dbReference type="SUPFAM" id="SSF48726">
    <property type="entry name" value="Immunoglobulin"/>
    <property type="match status" value="1"/>
</dbReference>
<dbReference type="Pfam" id="PF07679">
    <property type="entry name" value="I-set"/>
    <property type="match status" value="1"/>
</dbReference>
<evidence type="ECO:0000313" key="2">
    <source>
        <dbReference type="EMBL" id="EDS44157.1"/>
    </source>
</evidence>
<dbReference type="Proteomes" id="UP000002320">
    <property type="component" value="Unassembled WGS sequence"/>
</dbReference>
<dbReference type="EMBL" id="DS231893">
    <property type="protein sequence ID" value="EDS44157.1"/>
    <property type="molecule type" value="Genomic_DNA"/>
</dbReference>
<dbReference type="InterPro" id="IPR036179">
    <property type="entry name" value="Ig-like_dom_sf"/>
</dbReference>
<dbReference type="InterPro" id="IPR013783">
    <property type="entry name" value="Ig-like_fold"/>
</dbReference>
<gene>
    <name evidence="3" type="primary">6036569</name>
    <name evidence="2" type="ORF">CpipJ_CPIJ004965</name>
</gene>
<reference evidence="2" key="1">
    <citation type="submission" date="2007-03" db="EMBL/GenBank/DDBJ databases">
        <title>Annotation of Culex pipiens quinquefasciatus.</title>
        <authorList>
            <consortium name="The Broad Institute Genome Sequencing Platform"/>
            <person name="Atkinson P.W."/>
            <person name="Hemingway J."/>
            <person name="Christensen B.M."/>
            <person name="Higgs S."/>
            <person name="Kodira C."/>
            <person name="Hannick L."/>
            <person name="Megy K."/>
            <person name="O'Leary S."/>
            <person name="Pearson M."/>
            <person name="Haas B.J."/>
            <person name="Mauceli E."/>
            <person name="Wortman J.R."/>
            <person name="Lee N.H."/>
            <person name="Guigo R."/>
            <person name="Stanke M."/>
            <person name="Alvarado L."/>
            <person name="Amedeo P."/>
            <person name="Antoine C.H."/>
            <person name="Arensburger P."/>
            <person name="Bidwell S.L."/>
            <person name="Crawford M."/>
            <person name="Camaro F."/>
            <person name="Devon K."/>
            <person name="Engels R."/>
            <person name="Hammond M."/>
            <person name="Howarth C."/>
            <person name="Koehrsen M."/>
            <person name="Lawson D."/>
            <person name="Montgomery P."/>
            <person name="Nene V."/>
            <person name="Nusbaum C."/>
            <person name="Puiu D."/>
            <person name="Romero-Severson J."/>
            <person name="Severson D.W."/>
            <person name="Shumway M."/>
            <person name="Sisk P."/>
            <person name="Stolte C."/>
            <person name="Zeng Q."/>
            <person name="Eisenstadt E."/>
            <person name="Fraser-Liggett C."/>
            <person name="Strausberg R."/>
            <person name="Galagan J."/>
            <person name="Birren B."/>
            <person name="Collins F.H."/>
        </authorList>
    </citation>
    <scope>NUCLEOTIDE SEQUENCE [LARGE SCALE GENOMIC DNA]</scope>
    <source>
        <strain evidence="2">JHB</strain>
    </source>
</reference>
<evidence type="ECO:0000259" key="1">
    <source>
        <dbReference type="PROSITE" id="PS50835"/>
    </source>
</evidence>
<dbReference type="AlphaFoldDB" id="B0WD22"/>
<dbReference type="VEuPathDB" id="VectorBase:CPIJ004965"/>
<dbReference type="EnsemblMetazoa" id="CPIJ004965-RA">
    <property type="protein sequence ID" value="CPIJ004965-PA"/>
    <property type="gene ID" value="CPIJ004965"/>
</dbReference>
<evidence type="ECO:0000313" key="4">
    <source>
        <dbReference type="Proteomes" id="UP000002320"/>
    </source>
</evidence>
<dbReference type="HOGENOM" id="CLU_2388402_0_0_1"/>
<protein>
    <recommendedName>
        <fullName evidence="1">Ig-like domain-containing protein</fullName>
    </recommendedName>
</protein>
<dbReference type="Gene3D" id="2.60.40.10">
    <property type="entry name" value="Immunoglobulins"/>
    <property type="match status" value="1"/>
</dbReference>
<sequence length="94" mass="10885">MEQYAIIAAAYNNWPIFPETLETQISRPDEIGSGLNRGKRPEIYSITSNVTRQEGKRVRLVCKVRGQPPPKVTWFKDKRSINRNVTKYAQVHLK</sequence>
<dbReference type="OrthoDB" id="6133584at2759"/>
<dbReference type="eggNOG" id="ENOG502S56E">
    <property type="taxonomic scope" value="Eukaryota"/>
</dbReference>
<dbReference type="PROSITE" id="PS50835">
    <property type="entry name" value="IG_LIKE"/>
    <property type="match status" value="1"/>
</dbReference>
<dbReference type="InterPro" id="IPR013098">
    <property type="entry name" value="Ig_I-set"/>
</dbReference>
<dbReference type="InParanoid" id="B0WD22"/>
<dbReference type="STRING" id="7176.B0WD22"/>
<feature type="domain" description="Ig-like" evidence="1">
    <location>
        <begin position="41"/>
        <end position="94"/>
    </location>
</feature>
<proteinExistence type="predicted"/>
<organism>
    <name type="scientific">Culex quinquefasciatus</name>
    <name type="common">Southern house mosquito</name>
    <name type="synonym">Culex pungens</name>
    <dbReference type="NCBI Taxonomy" id="7176"/>
    <lineage>
        <taxon>Eukaryota</taxon>
        <taxon>Metazoa</taxon>
        <taxon>Ecdysozoa</taxon>
        <taxon>Arthropoda</taxon>
        <taxon>Hexapoda</taxon>
        <taxon>Insecta</taxon>
        <taxon>Pterygota</taxon>
        <taxon>Neoptera</taxon>
        <taxon>Endopterygota</taxon>
        <taxon>Diptera</taxon>
        <taxon>Nematocera</taxon>
        <taxon>Culicoidea</taxon>
        <taxon>Culicidae</taxon>
        <taxon>Culicinae</taxon>
        <taxon>Culicini</taxon>
        <taxon>Culex</taxon>
        <taxon>Culex</taxon>
    </lineage>
</organism>
<reference evidence="3" key="2">
    <citation type="submission" date="2021-02" db="UniProtKB">
        <authorList>
            <consortium name="EnsemblMetazoa"/>
        </authorList>
    </citation>
    <scope>IDENTIFICATION</scope>
    <source>
        <strain evidence="3">JHB</strain>
    </source>
</reference>
<accession>B0WD22</accession>
<keyword evidence="4" id="KW-1185">Reference proteome</keyword>
<name>B0WD22_CULQU</name>
<dbReference type="KEGG" id="cqu:CpipJ_CPIJ004965"/>
<dbReference type="VEuPathDB" id="VectorBase:CQUJHB011005"/>
<evidence type="ECO:0000313" key="3">
    <source>
        <dbReference type="EnsemblMetazoa" id="CPIJ004965-PA"/>
    </source>
</evidence>
<dbReference type="InterPro" id="IPR007110">
    <property type="entry name" value="Ig-like_dom"/>
</dbReference>